<dbReference type="EMBL" id="HBUF01644697">
    <property type="protein sequence ID" value="CAG6785624.1"/>
    <property type="molecule type" value="Transcribed_RNA"/>
</dbReference>
<proteinExistence type="predicted"/>
<name>A0A8D9FDJ7_9HEMI</name>
<sequence length="110" mass="13082">MTSFSIPGLWLSIYFVRLNFAFPIFWSRILKGTVLFFSSRLRLFSRKSFYFFSRIIPKHFVSSYSYVPFLSSLPPPILSFILLTFYFLFLLYSSFLFSCPVLSFVFLFLP</sequence>
<feature type="transmembrane region" description="Helical" evidence="1">
    <location>
        <begin position="79"/>
        <end position="109"/>
    </location>
</feature>
<keyword evidence="1" id="KW-0812">Transmembrane</keyword>
<dbReference type="AlphaFoldDB" id="A0A8D9FDJ7"/>
<accession>A0A8D9FDJ7</accession>
<protein>
    <submittedName>
        <fullName evidence="2">Uncharacterized protein</fullName>
    </submittedName>
</protein>
<organism evidence="2">
    <name type="scientific">Cacopsylla melanoneura</name>
    <dbReference type="NCBI Taxonomy" id="428564"/>
    <lineage>
        <taxon>Eukaryota</taxon>
        <taxon>Metazoa</taxon>
        <taxon>Ecdysozoa</taxon>
        <taxon>Arthropoda</taxon>
        <taxon>Hexapoda</taxon>
        <taxon>Insecta</taxon>
        <taxon>Pterygota</taxon>
        <taxon>Neoptera</taxon>
        <taxon>Paraneoptera</taxon>
        <taxon>Hemiptera</taxon>
        <taxon>Sternorrhyncha</taxon>
        <taxon>Psylloidea</taxon>
        <taxon>Psyllidae</taxon>
        <taxon>Psyllinae</taxon>
        <taxon>Cacopsylla</taxon>
    </lineage>
</organism>
<keyword evidence="1" id="KW-1133">Transmembrane helix</keyword>
<keyword evidence="1" id="KW-0472">Membrane</keyword>
<evidence type="ECO:0000313" key="2">
    <source>
        <dbReference type="EMBL" id="CAG6785624.1"/>
    </source>
</evidence>
<reference evidence="2" key="1">
    <citation type="submission" date="2021-05" db="EMBL/GenBank/DDBJ databases">
        <authorList>
            <person name="Alioto T."/>
            <person name="Alioto T."/>
            <person name="Gomez Garrido J."/>
        </authorList>
    </citation>
    <scope>NUCLEOTIDE SEQUENCE</scope>
</reference>
<evidence type="ECO:0000256" key="1">
    <source>
        <dbReference type="SAM" id="Phobius"/>
    </source>
</evidence>